<dbReference type="EMBL" id="UYJE01007378">
    <property type="protein sequence ID" value="VDI54252.1"/>
    <property type="molecule type" value="Genomic_DNA"/>
</dbReference>
<sequence>MEMKLIIYFAVIVLFPEACSSLTEKDDVIQVLLNEIQKLGNKVERLERLATECVLKSDLSEDTRKRLLLPDNPSTSNIAFSAYLTHLDTGPGIGKL</sequence>
<protein>
    <submittedName>
        <fullName evidence="2">Uncharacterized protein</fullName>
    </submittedName>
</protein>
<evidence type="ECO:0000256" key="1">
    <source>
        <dbReference type="SAM" id="SignalP"/>
    </source>
</evidence>
<keyword evidence="3" id="KW-1185">Reference proteome</keyword>
<feature type="chain" id="PRO_5032912602" evidence="1">
    <location>
        <begin position="22"/>
        <end position="96"/>
    </location>
</feature>
<organism evidence="2 3">
    <name type="scientific">Mytilus galloprovincialis</name>
    <name type="common">Mediterranean mussel</name>
    <dbReference type="NCBI Taxonomy" id="29158"/>
    <lineage>
        <taxon>Eukaryota</taxon>
        <taxon>Metazoa</taxon>
        <taxon>Spiralia</taxon>
        <taxon>Lophotrochozoa</taxon>
        <taxon>Mollusca</taxon>
        <taxon>Bivalvia</taxon>
        <taxon>Autobranchia</taxon>
        <taxon>Pteriomorphia</taxon>
        <taxon>Mytilida</taxon>
        <taxon>Mytiloidea</taxon>
        <taxon>Mytilidae</taxon>
        <taxon>Mytilinae</taxon>
        <taxon>Mytilus</taxon>
    </lineage>
</organism>
<gene>
    <name evidence="2" type="ORF">MGAL_10B087559</name>
</gene>
<evidence type="ECO:0000313" key="2">
    <source>
        <dbReference type="EMBL" id="VDI54252.1"/>
    </source>
</evidence>
<keyword evidence="1" id="KW-0732">Signal</keyword>
<reference evidence="2" key="1">
    <citation type="submission" date="2018-11" db="EMBL/GenBank/DDBJ databases">
        <authorList>
            <person name="Alioto T."/>
            <person name="Alioto T."/>
        </authorList>
    </citation>
    <scope>NUCLEOTIDE SEQUENCE</scope>
</reference>
<dbReference type="AlphaFoldDB" id="A0A8B6FV58"/>
<name>A0A8B6FV58_MYTGA</name>
<dbReference type="Proteomes" id="UP000596742">
    <property type="component" value="Unassembled WGS sequence"/>
</dbReference>
<comment type="caution">
    <text evidence="2">The sequence shown here is derived from an EMBL/GenBank/DDBJ whole genome shotgun (WGS) entry which is preliminary data.</text>
</comment>
<accession>A0A8B6FV58</accession>
<proteinExistence type="predicted"/>
<evidence type="ECO:0000313" key="3">
    <source>
        <dbReference type="Proteomes" id="UP000596742"/>
    </source>
</evidence>
<feature type="signal peptide" evidence="1">
    <location>
        <begin position="1"/>
        <end position="21"/>
    </location>
</feature>